<dbReference type="GO" id="GO:0007165">
    <property type="term" value="P:signal transduction"/>
    <property type="evidence" value="ECO:0007669"/>
    <property type="project" value="InterPro"/>
</dbReference>
<dbReference type="Gene3D" id="1.10.533.10">
    <property type="entry name" value="Death Domain, Fas"/>
    <property type="match status" value="2"/>
</dbReference>
<dbReference type="CDD" id="cd01670">
    <property type="entry name" value="Death"/>
    <property type="match status" value="1"/>
</dbReference>
<dbReference type="InterPro" id="IPR000488">
    <property type="entry name" value="Death_dom"/>
</dbReference>
<dbReference type="Proteomes" id="UP000037069">
    <property type="component" value="Unassembled WGS sequence"/>
</dbReference>
<dbReference type="SUPFAM" id="SSF47986">
    <property type="entry name" value="DEATH domain"/>
    <property type="match status" value="1"/>
</dbReference>
<sequence>MGQPLTFETLKRIAANDPTAQENLEDLKYMFRSDIGSARNMYRIHTMDDLIDCLERHDALSEFNIEPFREIADEYGGALAAVIMNYHVPKELLTAEPYNEYRELRLSHECATRLNISGSLNGSHSGLNVNEPNVNASPVNNNKSQQATFVAQVPTKEKRAAIYKLIASEIGTDWRCLGRELDICQGEMDNVEIQYRDLKTRVYKLFQIFEEDDSIDPKKHVLIICQALDQCRRKDLRRKVERIMSH</sequence>
<dbReference type="EMBL" id="JRES01000080">
    <property type="protein sequence ID" value="KNC34313.1"/>
    <property type="molecule type" value="Genomic_DNA"/>
</dbReference>
<organism evidence="2 3">
    <name type="scientific">Lucilia cuprina</name>
    <name type="common">Green bottle fly</name>
    <name type="synonym">Australian sheep blowfly</name>
    <dbReference type="NCBI Taxonomy" id="7375"/>
    <lineage>
        <taxon>Eukaryota</taxon>
        <taxon>Metazoa</taxon>
        <taxon>Ecdysozoa</taxon>
        <taxon>Arthropoda</taxon>
        <taxon>Hexapoda</taxon>
        <taxon>Insecta</taxon>
        <taxon>Pterygota</taxon>
        <taxon>Neoptera</taxon>
        <taxon>Endopterygota</taxon>
        <taxon>Diptera</taxon>
        <taxon>Brachycera</taxon>
        <taxon>Muscomorpha</taxon>
        <taxon>Oestroidea</taxon>
        <taxon>Calliphoridae</taxon>
        <taxon>Luciliinae</taxon>
        <taxon>Lucilia</taxon>
    </lineage>
</organism>
<gene>
    <name evidence="2" type="ORF">FF38_05986</name>
</gene>
<comment type="caution">
    <text evidence="2">The sequence shown here is derived from an EMBL/GenBank/DDBJ whole genome shotgun (WGS) entry which is preliminary data.</text>
</comment>
<dbReference type="PROSITE" id="PS50017">
    <property type="entry name" value="DEATH_DOMAIN"/>
    <property type="match status" value="1"/>
</dbReference>
<dbReference type="Pfam" id="PF00531">
    <property type="entry name" value="Death"/>
    <property type="match status" value="1"/>
</dbReference>
<proteinExistence type="predicted"/>
<evidence type="ECO:0000259" key="1">
    <source>
        <dbReference type="PROSITE" id="PS50017"/>
    </source>
</evidence>
<dbReference type="OMA" id="MEEDECH"/>
<accession>A0A0L0CPL0</accession>
<dbReference type="STRING" id="7375.A0A0L0CPL0"/>
<feature type="domain" description="Death" evidence="1">
    <location>
        <begin position="159"/>
        <end position="244"/>
    </location>
</feature>
<dbReference type="OrthoDB" id="100767at2759"/>
<evidence type="ECO:0000313" key="3">
    <source>
        <dbReference type="Proteomes" id="UP000037069"/>
    </source>
</evidence>
<protein>
    <submittedName>
        <fullName evidence="2">Death domain-containing adapter protein BG4</fullName>
    </submittedName>
</protein>
<dbReference type="AlphaFoldDB" id="A0A0L0CPL0"/>
<dbReference type="SMART" id="SM00005">
    <property type="entry name" value="DEATH"/>
    <property type="match status" value="1"/>
</dbReference>
<keyword evidence="3" id="KW-1185">Reference proteome</keyword>
<dbReference type="InterPro" id="IPR011029">
    <property type="entry name" value="DEATH-like_dom_sf"/>
</dbReference>
<name>A0A0L0CPL0_LUCCU</name>
<evidence type="ECO:0000313" key="2">
    <source>
        <dbReference type="EMBL" id="KNC34313.1"/>
    </source>
</evidence>
<reference evidence="2 3" key="1">
    <citation type="journal article" date="2015" name="Nat. Commun.">
        <title>Lucilia cuprina genome unlocks parasitic fly biology to underpin future interventions.</title>
        <authorList>
            <person name="Anstead C.A."/>
            <person name="Korhonen P.K."/>
            <person name="Young N.D."/>
            <person name="Hall R.S."/>
            <person name="Jex A.R."/>
            <person name="Murali S.C."/>
            <person name="Hughes D.S."/>
            <person name="Lee S.F."/>
            <person name="Perry T."/>
            <person name="Stroehlein A.J."/>
            <person name="Ansell B.R."/>
            <person name="Breugelmans B."/>
            <person name="Hofmann A."/>
            <person name="Qu J."/>
            <person name="Dugan S."/>
            <person name="Lee S.L."/>
            <person name="Chao H."/>
            <person name="Dinh H."/>
            <person name="Han Y."/>
            <person name="Doddapaneni H.V."/>
            <person name="Worley K.C."/>
            <person name="Muzny D.M."/>
            <person name="Ioannidis P."/>
            <person name="Waterhouse R.M."/>
            <person name="Zdobnov E.M."/>
            <person name="James P.J."/>
            <person name="Bagnall N.H."/>
            <person name="Kotze A.C."/>
            <person name="Gibbs R.A."/>
            <person name="Richards S."/>
            <person name="Batterham P."/>
            <person name="Gasser R.B."/>
        </authorList>
    </citation>
    <scope>NUCLEOTIDE SEQUENCE [LARGE SCALE GENOMIC DNA]</scope>
    <source>
        <strain evidence="2 3">LS</strain>
        <tissue evidence="2">Full body</tissue>
    </source>
</reference>